<evidence type="ECO:0000256" key="4">
    <source>
        <dbReference type="SAM" id="SignalP"/>
    </source>
</evidence>
<feature type="chain" id="PRO_5046432658" description="Peptide methionine sulfoxide reductase MsrB" evidence="4">
    <location>
        <begin position="30"/>
        <end position="171"/>
    </location>
</feature>
<dbReference type="Pfam" id="PF01641">
    <property type="entry name" value="SelR"/>
    <property type="match status" value="1"/>
</dbReference>
<accession>A0ABU3BPC9</accession>
<dbReference type="EC" id="1.8.4.12" evidence="3"/>
<keyword evidence="4" id="KW-0732">Signal</keyword>
<name>A0ABU3BPC9_9BACT</name>
<dbReference type="GO" id="GO:0033743">
    <property type="term" value="F:peptide-methionine (R)-S-oxide reductase activity"/>
    <property type="evidence" value="ECO:0007669"/>
    <property type="project" value="UniProtKB-EC"/>
</dbReference>
<feature type="signal peptide" evidence="4">
    <location>
        <begin position="1"/>
        <end position="29"/>
    </location>
</feature>
<dbReference type="PANTHER" id="PTHR10173:SF59">
    <property type="entry name" value="PEPTIDE METHIONINE SULFOXIDE REDUCTASE MSRA_MSRB"/>
    <property type="match status" value="1"/>
</dbReference>
<sequence>MNKILLALAGLAVLAAVGFAVLRPAPAAAGSDDAALQDRLTRMQYYVTQQDGTEPPFANAYWDNKAPGLYVDVVDGTPLFASTTKYESGTGWPSFWEPLSEDAVTTQPDHSLLMTRTEVRSPSSDSHLGHVFTDGPEPTGLRYCLNSAALRFVPADQLDAEGYGEYADLFE</sequence>
<comment type="caution">
    <text evidence="3">Lacks conserved residue(s) required for the propagation of feature annotation.</text>
</comment>
<comment type="caution">
    <text evidence="6">The sequence shown here is derived from an EMBL/GenBank/DDBJ whole genome shotgun (WGS) entry which is preliminary data.</text>
</comment>
<evidence type="ECO:0000256" key="2">
    <source>
        <dbReference type="ARBA" id="ARBA00048488"/>
    </source>
</evidence>
<dbReference type="Proteomes" id="UP001267426">
    <property type="component" value="Unassembled WGS sequence"/>
</dbReference>
<reference evidence="6 7" key="1">
    <citation type="submission" date="2023-09" db="EMBL/GenBank/DDBJ databases">
        <authorList>
            <person name="Rey-Velasco X."/>
        </authorList>
    </citation>
    <scope>NUCLEOTIDE SEQUENCE [LARGE SCALE GENOMIC DNA]</scope>
    <source>
        <strain evidence="6 7">F394</strain>
    </source>
</reference>
<dbReference type="InterPro" id="IPR002579">
    <property type="entry name" value="Met_Sox_Rdtase_MsrB_dom"/>
</dbReference>
<dbReference type="InterPro" id="IPR011057">
    <property type="entry name" value="Mss4-like_sf"/>
</dbReference>
<evidence type="ECO:0000256" key="3">
    <source>
        <dbReference type="HAMAP-Rule" id="MF_01400"/>
    </source>
</evidence>
<proteinExistence type="inferred from homology"/>
<dbReference type="PROSITE" id="PS51790">
    <property type="entry name" value="MSRB"/>
    <property type="match status" value="1"/>
</dbReference>
<keyword evidence="7" id="KW-1185">Reference proteome</keyword>
<dbReference type="NCBIfam" id="TIGR00357">
    <property type="entry name" value="peptide-methionine (R)-S-oxide reductase MsrB"/>
    <property type="match status" value="1"/>
</dbReference>
<comment type="catalytic activity">
    <reaction evidence="2 3">
        <text>L-methionyl-[protein] + [thioredoxin]-disulfide + H2O = L-methionyl-(R)-S-oxide-[protein] + [thioredoxin]-dithiol</text>
        <dbReference type="Rhea" id="RHEA:24164"/>
        <dbReference type="Rhea" id="RHEA-COMP:10698"/>
        <dbReference type="Rhea" id="RHEA-COMP:10700"/>
        <dbReference type="Rhea" id="RHEA-COMP:12313"/>
        <dbReference type="Rhea" id="RHEA-COMP:12314"/>
        <dbReference type="ChEBI" id="CHEBI:15377"/>
        <dbReference type="ChEBI" id="CHEBI:16044"/>
        <dbReference type="ChEBI" id="CHEBI:29950"/>
        <dbReference type="ChEBI" id="CHEBI:45764"/>
        <dbReference type="ChEBI" id="CHEBI:50058"/>
        <dbReference type="EC" id="1.8.4.12"/>
    </reaction>
</comment>
<dbReference type="SUPFAM" id="SSF51316">
    <property type="entry name" value="Mss4-like"/>
    <property type="match status" value="1"/>
</dbReference>
<dbReference type="HAMAP" id="MF_01400">
    <property type="entry name" value="MsrB"/>
    <property type="match status" value="1"/>
</dbReference>
<feature type="active site" description="Nucleophile" evidence="3">
    <location>
        <position position="144"/>
    </location>
</feature>
<evidence type="ECO:0000259" key="5">
    <source>
        <dbReference type="PROSITE" id="PS51790"/>
    </source>
</evidence>
<feature type="domain" description="MsrB" evidence="5">
    <location>
        <begin position="33"/>
        <end position="155"/>
    </location>
</feature>
<organism evidence="6 7">
    <name type="scientific">Rubrivirga litoralis</name>
    <dbReference type="NCBI Taxonomy" id="3075598"/>
    <lineage>
        <taxon>Bacteria</taxon>
        <taxon>Pseudomonadati</taxon>
        <taxon>Rhodothermota</taxon>
        <taxon>Rhodothermia</taxon>
        <taxon>Rhodothermales</taxon>
        <taxon>Rubricoccaceae</taxon>
        <taxon>Rubrivirga</taxon>
    </lineage>
</organism>
<evidence type="ECO:0000256" key="1">
    <source>
        <dbReference type="ARBA" id="ARBA00023002"/>
    </source>
</evidence>
<comment type="similarity">
    <text evidence="3">Belongs to the MsrB Met sulfoxide reductase family.</text>
</comment>
<protein>
    <recommendedName>
        <fullName evidence="3">Peptide methionine sulfoxide reductase MsrB</fullName>
        <ecNumber evidence="3">1.8.4.12</ecNumber>
    </recommendedName>
    <alternativeName>
        <fullName evidence="3">Peptide-methionine (R)-S-oxide reductase</fullName>
    </alternativeName>
</protein>
<gene>
    <name evidence="3 6" type="primary">msrB</name>
    <name evidence="6" type="ORF">RM540_04995</name>
</gene>
<keyword evidence="1 3" id="KW-0560">Oxidoreductase</keyword>
<evidence type="ECO:0000313" key="7">
    <source>
        <dbReference type="Proteomes" id="UP001267426"/>
    </source>
</evidence>
<dbReference type="EMBL" id="JAVRHT010000008">
    <property type="protein sequence ID" value="MDT0631100.1"/>
    <property type="molecule type" value="Genomic_DNA"/>
</dbReference>
<dbReference type="InterPro" id="IPR028427">
    <property type="entry name" value="Met_Sox_Rdtase_MsrB"/>
</dbReference>
<dbReference type="PANTHER" id="PTHR10173">
    <property type="entry name" value="METHIONINE SULFOXIDE REDUCTASE"/>
    <property type="match status" value="1"/>
</dbReference>
<dbReference type="Gene3D" id="2.170.150.20">
    <property type="entry name" value="Peptide methionine sulfoxide reductase"/>
    <property type="match status" value="1"/>
</dbReference>
<evidence type="ECO:0000313" key="6">
    <source>
        <dbReference type="EMBL" id="MDT0631100.1"/>
    </source>
</evidence>